<dbReference type="InterPro" id="IPR006026">
    <property type="entry name" value="Peptidase_Metallo"/>
</dbReference>
<dbReference type="InterPro" id="IPR018487">
    <property type="entry name" value="Hemopexin-like_repeat"/>
</dbReference>
<feature type="repeat" description="Hemopexin" evidence="15">
    <location>
        <begin position="334"/>
        <end position="393"/>
    </location>
</feature>
<feature type="binding site" evidence="13">
    <location>
        <position position="297"/>
    </location>
    <ligand>
        <name>Zn(2+)</name>
        <dbReference type="ChEBI" id="CHEBI:29105"/>
        <label>2</label>
        <note>catalytic</note>
    </ligand>
</feature>
<gene>
    <name evidence="17" type="primary">LOC114650229</name>
</gene>
<evidence type="ECO:0000256" key="9">
    <source>
        <dbReference type="ARBA" id="ARBA00023049"/>
    </source>
</evidence>
<feature type="binding site" evidence="13">
    <location>
        <position position="305"/>
    </location>
    <ligand>
        <name>Zn(2+)</name>
        <dbReference type="ChEBI" id="CHEBI:29105"/>
        <label>2</label>
        <note>catalytic</note>
    </ligand>
</feature>
<feature type="repeat" description="Hemopexin" evidence="15">
    <location>
        <begin position="452"/>
        <end position="496"/>
    </location>
</feature>
<dbReference type="GO" id="GO:0030574">
    <property type="term" value="P:collagen catabolic process"/>
    <property type="evidence" value="ECO:0007669"/>
    <property type="project" value="TreeGrafter"/>
</dbReference>
<feature type="binding site" evidence="13">
    <location>
        <position position="248"/>
    </location>
    <ligand>
        <name>Ca(2+)</name>
        <dbReference type="ChEBI" id="CHEBI:29108"/>
        <label>3</label>
    </ligand>
</feature>
<sequence length="573" mass="66630">MKRLQIQDIQLSPTQVVTTIRYSESHPEEALFPMAHSEQFPKRLECGQVPESFCRQLTQRGFGSFTKSQGYSSKNDLTRVNSSQISLHSSFFCGFQEIKFQQMFSSADLSIKFPGRMPNELVKEQQPTPTGGLFGSTAEENLIDKKARRKRFLDYLMPRSRRISTGSPFVLGMAFAKPLLKWRLMAEGHSSYLSSDDQRLTFKQAFRRWSEVAPIDFEEDLTSDMMEIDIKLGFGTGRHFGCPQPFDGNGQELAHTVEPGEIHFDDDDLFSTSSSDHGISLLKVAVHEIGHVLGLPHLLRPGSVMHPFYLHVGDSVELSLHDRRAIQQLYGVCEGPFDTIFDWVWKERNQHGELVSRFNTYFFRKSWYWMYENRNNRTRYGDPHRVSSGWRGIPSEGIDAFVHVWTHYEDTKYFFKGTQYWRYNWETDESYIEDPLGNHYPRTISQGFPGITGPIDTAFFDRHDHCIYFFRGALVRIFNKKVAGYSKRIIDVFPATHPEDHPIMNLDAAYYSYSHQALFLFKGLNFWRVAGTRDRMKDPSLSHNALLPHHRVTEQWFDICDVHMSMLTFRRRI</sequence>
<keyword evidence="18" id="KW-1185">Reference proteome</keyword>
<dbReference type="InterPro" id="IPR021190">
    <property type="entry name" value="Pept_M10A"/>
</dbReference>
<keyword evidence="8 13" id="KW-0106">Calcium</keyword>
<evidence type="ECO:0000256" key="15">
    <source>
        <dbReference type="PROSITE-ProRule" id="PRU01011"/>
    </source>
</evidence>
<evidence type="ECO:0000313" key="18">
    <source>
        <dbReference type="Proteomes" id="UP000694620"/>
    </source>
</evidence>
<evidence type="ECO:0000256" key="3">
    <source>
        <dbReference type="ARBA" id="ARBA00022723"/>
    </source>
</evidence>
<dbReference type="SMART" id="SM00120">
    <property type="entry name" value="HX"/>
    <property type="match status" value="4"/>
</dbReference>
<organism evidence="17 18">
    <name type="scientific">Erpetoichthys calabaricus</name>
    <name type="common">Rope fish</name>
    <name type="synonym">Calamoichthys calabaricus</name>
    <dbReference type="NCBI Taxonomy" id="27687"/>
    <lineage>
        <taxon>Eukaryota</taxon>
        <taxon>Metazoa</taxon>
        <taxon>Chordata</taxon>
        <taxon>Craniata</taxon>
        <taxon>Vertebrata</taxon>
        <taxon>Euteleostomi</taxon>
        <taxon>Actinopterygii</taxon>
        <taxon>Polypteriformes</taxon>
        <taxon>Polypteridae</taxon>
        <taxon>Erpetoichthys</taxon>
    </lineage>
</organism>
<comment type="cofactor">
    <cofactor evidence="13">
        <name>Ca(2+)</name>
        <dbReference type="ChEBI" id="CHEBI:29108"/>
    </cofactor>
    <text evidence="13">Can bind about 5 Ca(2+) ions per subunit.</text>
</comment>
<feature type="active site" evidence="12">
    <location>
        <position position="288"/>
    </location>
</feature>
<name>A0A8C4S447_ERPCA</name>
<feature type="binding site" evidence="13">
    <location>
        <position position="239"/>
    </location>
    <ligand>
        <name>Zn(2+)</name>
        <dbReference type="ChEBI" id="CHEBI:29105"/>
        <label>1</label>
    </ligand>
</feature>
<keyword evidence="5" id="KW-0677">Repeat</keyword>
<dbReference type="PRINTS" id="PR00138">
    <property type="entry name" value="MATRIXIN"/>
</dbReference>
<feature type="repeat" description="Hemopexin" evidence="15">
    <location>
        <begin position="395"/>
        <end position="451"/>
    </location>
</feature>
<evidence type="ECO:0000256" key="13">
    <source>
        <dbReference type="PIRSR" id="PIRSR621190-2"/>
    </source>
</evidence>
<dbReference type="InterPro" id="IPR033739">
    <property type="entry name" value="M10A_MMP"/>
</dbReference>
<feature type="binding site" evidence="13">
    <location>
        <position position="265"/>
    </location>
    <ligand>
        <name>Ca(2+)</name>
        <dbReference type="ChEBI" id="CHEBI:29108"/>
        <label>3</label>
    </ligand>
</feature>
<dbReference type="Pfam" id="PF00413">
    <property type="entry name" value="Peptidase_M10"/>
    <property type="match status" value="1"/>
</dbReference>
<keyword evidence="11" id="KW-0325">Glycoprotein</keyword>
<evidence type="ECO:0000256" key="12">
    <source>
        <dbReference type="PIRSR" id="PIRSR621190-1"/>
    </source>
</evidence>
<feature type="binding site" evidence="13">
    <location>
        <position position="399"/>
    </location>
    <ligand>
        <name>Ca(2+)</name>
        <dbReference type="ChEBI" id="CHEBI:29108"/>
        <label>4</label>
    </ligand>
</feature>
<dbReference type="InterPro" id="IPR036375">
    <property type="entry name" value="Hemopexin-like_dom_sf"/>
</dbReference>
<dbReference type="GO" id="GO:0008270">
    <property type="term" value="F:zinc ion binding"/>
    <property type="evidence" value="ECO:0007669"/>
    <property type="project" value="InterPro"/>
</dbReference>
<comment type="similarity">
    <text evidence="1">Belongs to the peptidase M10A family.</text>
</comment>
<dbReference type="InterPro" id="IPR001818">
    <property type="entry name" value="Pept_M10_metallopeptidase"/>
</dbReference>
<comment type="cofactor">
    <cofactor evidence="13">
        <name>Zn(2+)</name>
        <dbReference type="ChEBI" id="CHEBI:29105"/>
    </cofactor>
    <text evidence="13">Binds 2 Zn(2+) ions per subunit.</text>
</comment>
<evidence type="ECO:0000256" key="1">
    <source>
        <dbReference type="ARBA" id="ARBA00010370"/>
    </source>
</evidence>
<evidence type="ECO:0000256" key="7">
    <source>
        <dbReference type="ARBA" id="ARBA00022833"/>
    </source>
</evidence>
<evidence type="ECO:0000259" key="16">
    <source>
        <dbReference type="SMART" id="SM00235"/>
    </source>
</evidence>
<evidence type="ECO:0000256" key="8">
    <source>
        <dbReference type="ARBA" id="ARBA00022837"/>
    </source>
</evidence>
<feature type="binding site" evidence="13">
    <location>
        <position position="287"/>
    </location>
    <ligand>
        <name>Zn(2+)</name>
        <dbReference type="ChEBI" id="CHEBI:29105"/>
        <label>2</label>
        <note>catalytic</note>
    </ligand>
</feature>
<dbReference type="SUPFAM" id="SSF50923">
    <property type="entry name" value="Hemopexin-like domain"/>
    <property type="match status" value="1"/>
</dbReference>
<dbReference type="AlphaFoldDB" id="A0A8C4S447"/>
<dbReference type="Gene3D" id="2.110.10.10">
    <property type="entry name" value="Hemopexin-like domain"/>
    <property type="match status" value="2"/>
</dbReference>
<protein>
    <submittedName>
        <fullName evidence="17">Matrix metalloproteinase-21-like</fullName>
    </submittedName>
</protein>
<feature type="binding site" evidence="13">
    <location>
        <position position="291"/>
    </location>
    <ligand>
        <name>Zn(2+)</name>
        <dbReference type="ChEBI" id="CHEBI:29105"/>
        <label>2</label>
        <note>catalytic</note>
    </ligand>
</feature>
<feature type="binding site" evidence="13">
    <location>
        <position position="255"/>
    </location>
    <ligand>
        <name>Zn(2+)</name>
        <dbReference type="ChEBI" id="CHEBI:29105"/>
        <label>1</label>
    </ligand>
</feature>
<dbReference type="GO" id="GO:0004222">
    <property type="term" value="F:metalloendopeptidase activity"/>
    <property type="evidence" value="ECO:0007669"/>
    <property type="project" value="InterPro"/>
</dbReference>
<dbReference type="Gene3D" id="3.40.390.10">
    <property type="entry name" value="Collagenase (Catalytic Domain)"/>
    <property type="match status" value="1"/>
</dbReference>
<keyword evidence="3 13" id="KW-0479">Metal-binding</keyword>
<dbReference type="GO" id="GO:0031012">
    <property type="term" value="C:extracellular matrix"/>
    <property type="evidence" value="ECO:0007669"/>
    <property type="project" value="InterPro"/>
</dbReference>
<reference evidence="17" key="2">
    <citation type="submission" date="2025-08" db="UniProtKB">
        <authorList>
            <consortium name="Ensembl"/>
        </authorList>
    </citation>
    <scope>IDENTIFICATION</scope>
</reference>
<feature type="domain" description="Peptidase metallopeptidase" evidence="16">
    <location>
        <begin position="171"/>
        <end position="332"/>
    </location>
</feature>
<dbReference type="PROSITE" id="PS51642">
    <property type="entry name" value="HEMOPEXIN_2"/>
    <property type="match status" value="3"/>
</dbReference>
<evidence type="ECO:0000256" key="14">
    <source>
        <dbReference type="PIRSR" id="PIRSR621190-4"/>
    </source>
</evidence>
<evidence type="ECO:0000256" key="4">
    <source>
        <dbReference type="ARBA" id="ARBA00022729"/>
    </source>
</evidence>
<dbReference type="GeneTree" id="ENSGT00940000159140"/>
<feature type="binding site" evidence="13">
    <location>
        <position position="507"/>
    </location>
    <ligand>
        <name>Ca(2+)</name>
        <dbReference type="ChEBI" id="CHEBI:29108"/>
        <label>4</label>
    </ligand>
</feature>
<feature type="modified residue" description="Phosphotyrosine; by PKDCC" evidence="14">
    <location>
        <position position="440"/>
    </location>
</feature>
<evidence type="ECO:0000256" key="6">
    <source>
        <dbReference type="ARBA" id="ARBA00022801"/>
    </source>
</evidence>
<evidence type="ECO:0000256" key="2">
    <source>
        <dbReference type="ARBA" id="ARBA00022670"/>
    </source>
</evidence>
<feature type="binding site" evidence="13">
    <location>
        <position position="247"/>
    </location>
    <ligand>
        <name>Ca(2+)</name>
        <dbReference type="ChEBI" id="CHEBI:29108"/>
        <label>3</label>
    </ligand>
</feature>
<evidence type="ECO:0000256" key="5">
    <source>
        <dbReference type="ARBA" id="ARBA00022737"/>
    </source>
</evidence>
<dbReference type="SMART" id="SM00235">
    <property type="entry name" value="ZnMc"/>
    <property type="match status" value="1"/>
</dbReference>
<keyword evidence="6" id="KW-0378">Hydrolase</keyword>
<dbReference type="FunFam" id="2.110.10.10:FF:000012">
    <property type="entry name" value="Matrix metallopeptidase 21"/>
    <property type="match status" value="1"/>
</dbReference>
<dbReference type="GO" id="GO:0007368">
    <property type="term" value="P:determination of left/right symmetry"/>
    <property type="evidence" value="ECO:0007669"/>
    <property type="project" value="UniProtKB-ARBA"/>
</dbReference>
<keyword evidence="9" id="KW-0482">Metalloprotease</keyword>
<dbReference type="InterPro" id="IPR024079">
    <property type="entry name" value="MetalloPept_cat_dom_sf"/>
</dbReference>
<reference evidence="17" key="3">
    <citation type="submission" date="2025-09" db="UniProtKB">
        <authorList>
            <consortium name="Ensembl"/>
        </authorList>
    </citation>
    <scope>IDENTIFICATION</scope>
</reference>
<keyword evidence="7 13" id="KW-0862">Zinc</keyword>
<dbReference type="PANTHER" id="PTHR10201:SF323">
    <property type="entry name" value="MATRIX METALLOPROTEINASE-21"/>
    <property type="match status" value="1"/>
</dbReference>
<keyword evidence="2" id="KW-0645">Protease</keyword>
<dbReference type="SUPFAM" id="SSF55486">
    <property type="entry name" value="Metalloproteases ('zincins'), catalytic domain"/>
    <property type="match status" value="1"/>
</dbReference>
<dbReference type="Ensembl" id="ENSECRT00000011589.1">
    <property type="protein sequence ID" value="ENSECRP00000011402.1"/>
    <property type="gene ID" value="ENSECRG00000007595.1"/>
</dbReference>
<dbReference type="GO" id="GO:0030198">
    <property type="term" value="P:extracellular matrix organization"/>
    <property type="evidence" value="ECO:0007669"/>
    <property type="project" value="TreeGrafter"/>
</dbReference>
<keyword evidence="10" id="KW-1015">Disulfide bond</keyword>
<feature type="binding site" evidence="13">
    <location>
        <position position="266"/>
    </location>
    <ligand>
        <name>Ca(2+)</name>
        <dbReference type="ChEBI" id="CHEBI:29108"/>
        <label>1</label>
    </ligand>
</feature>
<dbReference type="GO" id="GO:0006508">
    <property type="term" value="P:proteolysis"/>
    <property type="evidence" value="ECO:0007669"/>
    <property type="project" value="UniProtKB-KW"/>
</dbReference>
<accession>A0A8C4S447</accession>
<evidence type="ECO:0000313" key="17">
    <source>
        <dbReference type="Ensembl" id="ENSECRP00000011402.1"/>
    </source>
</evidence>
<proteinExistence type="inferred from homology"/>
<feature type="binding site" evidence="13">
    <location>
        <position position="458"/>
    </location>
    <ligand>
        <name>Ca(2+)</name>
        <dbReference type="ChEBI" id="CHEBI:29108"/>
        <label>5</label>
    </ligand>
</feature>
<dbReference type="CDD" id="cd04278">
    <property type="entry name" value="ZnMc_MMP"/>
    <property type="match status" value="1"/>
</dbReference>
<evidence type="ECO:0000256" key="11">
    <source>
        <dbReference type="ARBA" id="ARBA00023180"/>
    </source>
</evidence>
<evidence type="ECO:0000256" key="10">
    <source>
        <dbReference type="ARBA" id="ARBA00023157"/>
    </source>
</evidence>
<feature type="binding site" evidence="13">
    <location>
        <position position="229"/>
    </location>
    <ligand>
        <name>Ca(2+)</name>
        <dbReference type="ChEBI" id="CHEBI:29108"/>
        <label>2</label>
    </ligand>
</feature>
<feature type="binding site" evidence="13">
    <location>
        <position position="263"/>
    </location>
    <ligand>
        <name>Zn(2+)</name>
        <dbReference type="ChEBI" id="CHEBI:29105"/>
        <label>1</label>
    </ligand>
</feature>
<dbReference type="Proteomes" id="UP000694620">
    <property type="component" value="Chromosome 1"/>
</dbReference>
<reference evidence="17" key="1">
    <citation type="submission" date="2021-06" db="EMBL/GenBank/DDBJ databases">
        <authorList>
            <consortium name="Wellcome Sanger Institute Data Sharing"/>
        </authorList>
    </citation>
    <scope>NUCLEOTIDE SEQUENCE [LARGE SCALE GENOMIC DNA]</scope>
</reference>
<keyword evidence="4" id="KW-0732">Signal</keyword>
<dbReference type="PANTHER" id="PTHR10201">
    <property type="entry name" value="MATRIX METALLOPROTEINASE"/>
    <property type="match status" value="1"/>
</dbReference>